<dbReference type="Gene3D" id="1.10.287.950">
    <property type="entry name" value="Methyl-accepting chemotaxis protein"/>
    <property type="match status" value="1"/>
</dbReference>
<dbReference type="InterPro" id="IPR004089">
    <property type="entry name" value="MCPsignal_dom"/>
</dbReference>
<organism evidence="16 17">
    <name type="scientific">Halopseudomonas sabulinigri</name>
    <dbReference type="NCBI Taxonomy" id="472181"/>
    <lineage>
        <taxon>Bacteria</taxon>
        <taxon>Pseudomonadati</taxon>
        <taxon>Pseudomonadota</taxon>
        <taxon>Gammaproteobacteria</taxon>
        <taxon>Pseudomonadales</taxon>
        <taxon>Pseudomonadaceae</taxon>
        <taxon>Halopseudomonas</taxon>
    </lineage>
</organism>
<dbReference type="SUPFAM" id="SSF103190">
    <property type="entry name" value="Sensory domain-like"/>
    <property type="match status" value="1"/>
</dbReference>
<evidence type="ECO:0000313" key="17">
    <source>
        <dbReference type="Proteomes" id="UP000243413"/>
    </source>
</evidence>
<evidence type="ECO:0000313" key="16">
    <source>
        <dbReference type="EMBL" id="SDS13462.1"/>
    </source>
</evidence>
<feature type="coiled-coil region" evidence="12">
    <location>
        <begin position="387"/>
        <end position="449"/>
    </location>
</feature>
<keyword evidence="4" id="KW-0145">Chemotaxis</keyword>
<dbReference type="Pfam" id="PF00672">
    <property type="entry name" value="HAMP"/>
    <property type="match status" value="1"/>
</dbReference>
<dbReference type="InterPro" id="IPR003660">
    <property type="entry name" value="HAMP_dom"/>
</dbReference>
<name>A0A1H1PQD5_9GAMM</name>
<dbReference type="PROSITE" id="PS50111">
    <property type="entry name" value="CHEMOTAXIS_TRANSDUC_2"/>
    <property type="match status" value="1"/>
</dbReference>
<sequence>MAAQLSFNQKIVSAACVVVIAAFAAFSVYNDYLQRKTLQDNLETYLADAGSLTAENISNWLSGRILLLENLAANSQSEAPDRLVPLLEQRTLAQTFDFSYLGSATGEFTMRPESEMPADYDPRTRPWFKDAKTAGKTILTAPYVDAATGALIMTIATPAGSGVVGGDLNLKVISNIINALDFNGLGYAFLVSRDGSILVHPDSALQMKTLQDIYPQNTPQISSGLSEAELNGEARLLTFVPVSGLPGVEWYVGLSVDRDKAFASLTSFRVSALIAAVIALVLIVFLLSVLMRYLLRPLTSLGLALDNIAKGEGDLTRRLPITSNDEFGRLAGAFNQFVERIHDSISQVAQTSSELNDVALRVVDASNANMASSDQQAARTNSVAAAINELGAAAQEIARNAADASNQASQARDGAEQGSEVVSKTIVAMQELSSKISESSQTIQQLSHKTADIGRILEVIQGISEQTNLLALNAAIEAARAGEAGRGFAVVADEVRNLAHRTQSSAQEIQVMIEGLRSDAGSAVTLMSDSQEYSQHSVSVAGQAGERLQQITLGIGEIDNMNQSVATATEEQTSVIESLNVDITDINMLNQEGVDNLQATLRACTSLEQQVARLRQLVGSFRI</sequence>
<dbReference type="InterPro" id="IPR033479">
    <property type="entry name" value="dCache_1"/>
</dbReference>
<dbReference type="Pfam" id="PF00015">
    <property type="entry name" value="MCPsignal"/>
    <property type="match status" value="1"/>
</dbReference>
<feature type="domain" description="Methyl-accepting transducer" evidence="14">
    <location>
        <begin position="351"/>
        <end position="587"/>
    </location>
</feature>
<dbReference type="GO" id="GO:0005886">
    <property type="term" value="C:plasma membrane"/>
    <property type="evidence" value="ECO:0007669"/>
    <property type="project" value="UniProtKB-SubCell"/>
</dbReference>
<evidence type="ECO:0000256" key="8">
    <source>
        <dbReference type="ARBA" id="ARBA00023136"/>
    </source>
</evidence>
<dbReference type="GO" id="GO:0006935">
    <property type="term" value="P:chemotaxis"/>
    <property type="evidence" value="ECO:0007669"/>
    <property type="project" value="UniProtKB-KW"/>
</dbReference>
<keyword evidence="5" id="KW-0997">Cell inner membrane</keyword>
<dbReference type="OrthoDB" id="7021108at2"/>
<dbReference type="InterPro" id="IPR029151">
    <property type="entry name" value="Sensor-like_sf"/>
</dbReference>
<comment type="similarity">
    <text evidence="10">Belongs to the methyl-accepting chemotaxis (MCP) protein family.</text>
</comment>
<dbReference type="FunFam" id="3.30.450.20:FF:000048">
    <property type="entry name" value="Methyl-accepting chemotaxis protein"/>
    <property type="match status" value="1"/>
</dbReference>
<dbReference type="PANTHER" id="PTHR32089">
    <property type="entry name" value="METHYL-ACCEPTING CHEMOTAXIS PROTEIN MCPB"/>
    <property type="match status" value="1"/>
</dbReference>
<gene>
    <name evidence="16" type="ORF">SAMN05216271_1236</name>
</gene>
<dbReference type="PROSITE" id="PS50885">
    <property type="entry name" value="HAMP"/>
    <property type="match status" value="1"/>
</dbReference>
<evidence type="ECO:0000256" key="3">
    <source>
        <dbReference type="ARBA" id="ARBA00022481"/>
    </source>
</evidence>
<dbReference type="CDD" id="cd11386">
    <property type="entry name" value="MCP_signal"/>
    <property type="match status" value="1"/>
</dbReference>
<dbReference type="SUPFAM" id="SSF58104">
    <property type="entry name" value="Methyl-accepting chemotaxis protein (MCP) signaling domain"/>
    <property type="match status" value="1"/>
</dbReference>
<dbReference type="GO" id="GO:0043200">
    <property type="term" value="P:response to amino acid"/>
    <property type="evidence" value="ECO:0007669"/>
    <property type="project" value="UniProtKB-ARBA"/>
</dbReference>
<keyword evidence="9 11" id="KW-0807">Transducer</keyword>
<dbReference type="CDD" id="cd12913">
    <property type="entry name" value="PDC1_MCP_like"/>
    <property type="match status" value="1"/>
</dbReference>
<comment type="subcellular location">
    <subcellularLocation>
        <location evidence="1">Cell membrane</location>
        <topology evidence="1">Multi-pass membrane protein</topology>
    </subcellularLocation>
</comment>
<protein>
    <submittedName>
        <fullName evidence="16">Methyl-accepting chemotaxis protein</fullName>
    </submittedName>
</protein>
<dbReference type="RefSeq" id="WP_092284826.1">
    <property type="nucleotide sequence ID" value="NZ_LT629763.1"/>
</dbReference>
<dbReference type="Pfam" id="PF02743">
    <property type="entry name" value="dCache_1"/>
    <property type="match status" value="1"/>
</dbReference>
<evidence type="ECO:0000256" key="13">
    <source>
        <dbReference type="SAM" id="Phobius"/>
    </source>
</evidence>
<keyword evidence="3" id="KW-0488">Methylation</keyword>
<keyword evidence="6 13" id="KW-0812">Transmembrane</keyword>
<dbReference type="FunFam" id="1.10.287.950:FF:000001">
    <property type="entry name" value="Methyl-accepting chemotaxis sensory transducer"/>
    <property type="match status" value="1"/>
</dbReference>
<evidence type="ECO:0000256" key="12">
    <source>
        <dbReference type="SAM" id="Coils"/>
    </source>
</evidence>
<keyword evidence="8 13" id="KW-0472">Membrane</keyword>
<evidence type="ECO:0000256" key="11">
    <source>
        <dbReference type="PROSITE-ProRule" id="PRU00284"/>
    </source>
</evidence>
<evidence type="ECO:0000256" key="1">
    <source>
        <dbReference type="ARBA" id="ARBA00004651"/>
    </source>
</evidence>
<accession>A0A1H1PQD5</accession>
<dbReference type="Proteomes" id="UP000243413">
    <property type="component" value="Chromosome I"/>
</dbReference>
<feature type="transmembrane region" description="Helical" evidence="13">
    <location>
        <begin position="270"/>
        <end position="295"/>
    </location>
</feature>
<proteinExistence type="inferred from homology"/>
<evidence type="ECO:0000256" key="7">
    <source>
        <dbReference type="ARBA" id="ARBA00022989"/>
    </source>
</evidence>
<dbReference type="EMBL" id="LT629763">
    <property type="protein sequence ID" value="SDS13462.1"/>
    <property type="molecule type" value="Genomic_DNA"/>
</dbReference>
<evidence type="ECO:0000259" key="14">
    <source>
        <dbReference type="PROSITE" id="PS50111"/>
    </source>
</evidence>
<evidence type="ECO:0000259" key="15">
    <source>
        <dbReference type="PROSITE" id="PS50885"/>
    </source>
</evidence>
<evidence type="ECO:0000256" key="2">
    <source>
        <dbReference type="ARBA" id="ARBA00022475"/>
    </source>
</evidence>
<dbReference type="CDD" id="cd12912">
    <property type="entry name" value="PDC2_MCP_like"/>
    <property type="match status" value="1"/>
</dbReference>
<feature type="domain" description="HAMP" evidence="15">
    <location>
        <begin position="292"/>
        <end position="346"/>
    </location>
</feature>
<dbReference type="AlphaFoldDB" id="A0A1H1PQD5"/>
<dbReference type="GO" id="GO:0016597">
    <property type="term" value="F:amino acid binding"/>
    <property type="evidence" value="ECO:0007669"/>
    <property type="project" value="UniProtKB-ARBA"/>
</dbReference>
<keyword evidence="12" id="KW-0175">Coiled coil</keyword>
<dbReference type="SMART" id="SM00283">
    <property type="entry name" value="MA"/>
    <property type="match status" value="1"/>
</dbReference>
<evidence type="ECO:0000256" key="5">
    <source>
        <dbReference type="ARBA" id="ARBA00022519"/>
    </source>
</evidence>
<keyword evidence="7 13" id="KW-1133">Transmembrane helix</keyword>
<dbReference type="STRING" id="472181.SAMN05216271_1236"/>
<keyword evidence="2" id="KW-1003">Cell membrane</keyword>
<dbReference type="SMART" id="SM00304">
    <property type="entry name" value="HAMP"/>
    <property type="match status" value="1"/>
</dbReference>
<feature type="transmembrane region" description="Helical" evidence="13">
    <location>
        <begin position="12"/>
        <end position="29"/>
    </location>
</feature>
<evidence type="ECO:0000256" key="4">
    <source>
        <dbReference type="ARBA" id="ARBA00022500"/>
    </source>
</evidence>
<evidence type="ECO:0000256" key="9">
    <source>
        <dbReference type="ARBA" id="ARBA00023224"/>
    </source>
</evidence>
<evidence type="ECO:0000256" key="6">
    <source>
        <dbReference type="ARBA" id="ARBA00022692"/>
    </source>
</evidence>
<dbReference type="GO" id="GO:0007165">
    <property type="term" value="P:signal transduction"/>
    <property type="evidence" value="ECO:0007669"/>
    <property type="project" value="UniProtKB-KW"/>
</dbReference>
<reference evidence="17" key="1">
    <citation type="submission" date="2016-10" db="EMBL/GenBank/DDBJ databases">
        <authorList>
            <person name="Varghese N."/>
            <person name="Submissions S."/>
        </authorList>
    </citation>
    <scope>NUCLEOTIDE SEQUENCE [LARGE SCALE GENOMIC DNA]</scope>
    <source>
        <strain evidence="17">JCM 14963</strain>
    </source>
</reference>
<dbReference type="Gene3D" id="3.30.450.20">
    <property type="entry name" value="PAS domain"/>
    <property type="match status" value="2"/>
</dbReference>
<evidence type="ECO:0000256" key="10">
    <source>
        <dbReference type="ARBA" id="ARBA00029447"/>
    </source>
</evidence>
<dbReference type="PANTHER" id="PTHR32089:SF39">
    <property type="entry name" value="METHYL-ACCEPTING CHEMOTAXIS PROTEIN HLYB"/>
    <property type="match status" value="1"/>
</dbReference>
<dbReference type="CDD" id="cd06225">
    <property type="entry name" value="HAMP"/>
    <property type="match status" value="1"/>
</dbReference>